<dbReference type="EMBL" id="JAXIOK010000008">
    <property type="protein sequence ID" value="KAK4763613.1"/>
    <property type="molecule type" value="Genomic_DNA"/>
</dbReference>
<dbReference type="Pfam" id="PF14009">
    <property type="entry name" value="PADRE"/>
    <property type="match status" value="1"/>
</dbReference>
<evidence type="ECO:0000313" key="2">
    <source>
        <dbReference type="EMBL" id="KAK4763613.1"/>
    </source>
</evidence>
<reference evidence="2 3" key="1">
    <citation type="journal article" date="2023" name="Hortic Res">
        <title>Pangenome of water caltrop reveals structural variations and asymmetric subgenome divergence after allopolyploidization.</title>
        <authorList>
            <person name="Zhang X."/>
            <person name="Chen Y."/>
            <person name="Wang L."/>
            <person name="Yuan Y."/>
            <person name="Fang M."/>
            <person name="Shi L."/>
            <person name="Lu R."/>
            <person name="Comes H.P."/>
            <person name="Ma Y."/>
            <person name="Chen Y."/>
            <person name="Huang G."/>
            <person name="Zhou Y."/>
            <person name="Zheng Z."/>
            <person name="Qiu Y."/>
        </authorList>
    </citation>
    <scope>NUCLEOTIDE SEQUENCE [LARGE SCALE GENOMIC DNA]</scope>
    <source>
        <tissue evidence="2">Roots</tissue>
    </source>
</reference>
<evidence type="ECO:0000313" key="3">
    <source>
        <dbReference type="Proteomes" id="UP001345219"/>
    </source>
</evidence>
<sequence>MKFLSQMQIQPCFHLTRGRHGAAEEEARPEPIKLIRPEGQVNVYHRPIRVSELMSEFPKHLVCHSDSFYIGQKIQALTEHDRLQLGQKYFLLPSHLCQSVLSFVNIASFVSSQPPAAHLSGIVKKAAAQHQLFHVQKTSSGGLRIRVSDEFISQLMEEERKRAAAAEKRDEEEEEASWPHGRGRNKVCTTAQLKRDYEQMVTGPRTRRWKPTLEAVKERSEKKKRSISRAFGMRRRKKNPQCHDLEPNSSSKKWVASSKSRIRTRSRK</sequence>
<organism evidence="2 3">
    <name type="scientific">Trapa incisa</name>
    <dbReference type="NCBI Taxonomy" id="236973"/>
    <lineage>
        <taxon>Eukaryota</taxon>
        <taxon>Viridiplantae</taxon>
        <taxon>Streptophyta</taxon>
        <taxon>Embryophyta</taxon>
        <taxon>Tracheophyta</taxon>
        <taxon>Spermatophyta</taxon>
        <taxon>Magnoliopsida</taxon>
        <taxon>eudicotyledons</taxon>
        <taxon>Gunneridae</taxon>
        <taxon>Pentapetalae</taxon>
        <taxon>rosids</taxon>
        <taxon>malvids</taxon>
        <taxon>Myrtales</taxon>
        <taxon>Lythraceae</taxon>
        <taxon>Trapa</taxon>
    </lineage>
</organism>
<comment type="caution">
    <text evidence="2">The sequence shown here is derived from an EMBL/GenBank/DDBJ whole genome shotgun (WGS) entry which is preliminary data.</text>
</comment>
<dbReference type="AlphaFoldDB" id="A0AAN7KFR1"/>
<dbReference type="PANTHER" id="PTHR33052">
    <property type="entry name" value="DUF4228 DOMAIN PROTEIN-RELATED"/>
    <property type="match status" value="1"/>
</dbReference>
<dbReference type="InterPro" id="IPR025322">
    <property type="entry name" value="PADRE_dom"/>
</dbReference>
<protein>
    <submittedName>
        <fullName evidence="2">Uncharacterized protein</fullName>
    </submittedName>
</protein>
<feature type="region of interest" description="Disordered" evidence="1">
    <location>
        <begin position="162"/>
        <end position="268"/>
    </location>
</feature>
<evidence type="ECO:0000256" key="1">
    <source>
        <dbReference type="SAM" id="MobiDB-lite"/>
    </source>
</evidence>
<name>A0AAN7KFR1_9MYRT</name>
<feature type="compositionally biased region" description="Basic residues" evidence="1">
    <location>
        <begin position="222"/>
        <end position="240"/>
    </location>
</feature>
<feature type="compositionally biased region" description="Low complexity" evidence="1">
    <location>
        <begin position="249"/>
        <end position="259"/>
    </location>
</feature>
<accession>A0AAN7KFR1</accession>
<keyword evidence="3" id="KW-1185">Reference proteome</keyword>
<gene>
    <name evidence="2" type="ORF">SAY87_013051</name>
</gene>
<dbReference type="Proteomes" id="UP001345219">
    <property type="component" value="Chromosome 11"/>
</dbReference>
<proteinExistence type="predicted"/>